<sequence length="446" mass="47421">MQRANDPLFRQVSRSATVIGLCAAVAWTMAAHFDTANVILVFMAGVVYVAATSRRAVSLCSIALSIALFDLLFVAPHWGFEPSRPQDVFTLGVMVAIGLLVTALASRVRREATAARRRAERLQALNALSLALAAATDEASVARAVAHTLHESLGVRARIATAQDAGDQQLGEVILEADAPGDPAAREFIAGAAAQARLALARLASEARSEAAAVRAESERLRNTLLSGISHDFRTPLTTIVGATTSLLEQEQALDPTAKRQLLHSVLREARRMHALTSTLLDLTRMQEGALQPRFEWCPADELVQEVLRALPPGLAGLTVQVSVAGDPPVWCDPGLIERVLSNLLDNAARYAPAGGRITIGSRHGPGFWELCVADNGPGVPPGMEQRIFQKFVRGDDTRDGTGLGLALCAAIADLHGGTIGVHNEGGAVFTLRIAQPAHGLEELER</sequence>
<dbReference type="Gene3D" id="1.10.287.130">
    <property type="match status" value="1"/>
</dbReference>
<feature type="domain" description="Histidine kinase" evidence="14">
    <location>
        <begin position="228"/>
        <end position="438"/>
    </location>
</feature>
<evidence type="ECO:0000256" key="3">
    <source>
        <dbReference type="ARBA" id="ARBA00012438"/>
    </source>
</evidence>
<feature type="transmembrane region" description="Helical" evidence="13">
    <location>
        <begin position="88"/>
        <end position="108"/>
    </location>
</feature>
<dbReference type="PRINTS" id="PR00344">
    <property type="entry name" value="BCTRLSENSOR"/>
</dbReference>
<dbReference type="Pfam" id="PF02518">
    <property type="entry name" value="HATPase_c"/>
    <property type="match status" value="1"/>
</dbReference>
<dbReference type="RefSeq" id="WP_250194207.1">
    <property type="nucleotide sequence ID" value="NZ_CP097635.1"/>
</dbReference>
<protein>
    <recommendedName>
        <fullName evidence="3">histidine kinase</fullName>
        <ecNumber evidence="3">2.7.13.3</ecNumber>
    </recommendedName>
</protein>
<gene>
    <name evidence="15" type="ORF">MW290_08305</name>
</gene>
<dbReference type="InterPro" id="IPR025201">
    <property type="entry name" value="KdpD_TM"/>
</dbReference>
<evidence type="ECO:0000313" key="15">
    <source>
        <dbReference type="EMBL" id="URI05942.1"/>
    </source>
</evidence>
<dbReference type="InterPro" id="IPR004358">
    <property type="entry name" value="Sig_transdc_His_kin-like_C"/>
</dbReference>
<keyword evidence="12 13" id="KW-0472">Membrane</keyword>
<dbReference type="Gene3D" id="3.30.565.10">
    <property type="entry name" value="Histidine kinase-like ATPase, C-terminal domain"/>
    <property type="match status" value="1"/>
</dbReference>
<evidence type="ECO:0000256" key="9">
    <source>
        <dbReference type="ARBA" id="ARBA00022840"/>
    </source>
</evidence>
<dbReference type="SUPFAM" id="SSF47384">
    <property type="entry name" value="Homodimeric domain of signal transducing histidine kinase"/>
    <property type="match status" value="1"/>
</dbReference>
<keyword evidence="11" id="KW-0902">Two-component regulatory system</keyword>
<dbReference type="EMBL" id="CP097635">
    <property type="protein sequence ID" value="URI05942.1"/>
    <property type="molecule type" value="Genomic_DNA"/>
</dbReference>
<organism evidence="15 16">
    <name type="scientific">Aquincola tertiaricarbonis</name>
    <dbReference type="NCBI Taxonomy" id="391953"/>
    <lineage>
        <taxon>Bacteria</taxon>
        <taxon>Pseudomonadati</taxon>
        <taxon>Pseudomonadota</taxon>
        <taxon>Betaproteobacteria</taxon>
        <taxon>Burkholderiales</taxon>
        <taxon>Sphaerotilaceae</taxon>
        <taxon>Aquincola</taxon>
    </lineage>
</organism>
<evidence type="ECO:0000256" key="4">
    <source>
        <dbReference type="ARBA" id="ARBA00022553"/>
    </source>
</evidence>
<comment type="catalytic activity">
    <reaction evidence="1">
        <text>ATP + protein L-histidine = ADP + protein N-phospho-L-histidine.</text>
        <dbReference type="EC" id="2.7.13.3"/>
    </reaction>
</comment>
<evidence type="ECO:0000256" key="1">
    <source>
        <dbReference type="ARBA" id="ARBA00000085"/>
    </source>
</evidence>
<dbReference type="SMART" id="SM00387">
    <property type="entry name" value="HATPase_c"/>
    <property type="match status" value="1"/>
</dbReference>
<dbReference type="InterPro" id="IPR005467">
    <property type="entry name" value="His_kinase_dom"/>
</dbReference>
<dbReference type="InterPro" id="IPR052023">
    <property type="entry name" value="Histidine_kinase_KdpD"/>
</dbReference>
<dbReference type="Gene3D" id="1.20.120.620">
    <property type="entry name" value="Backbone structure of the membrane domain of e. Coli histidine kinase receptor kdpd"/>
    <property type="match status" value="1"/>
</dbReference>
<dbReference type="InterPro" id="IPR036890">
    <property type="entry name" value="HATPase_C_sf"/>
</dbReference>
<keyword evidence="5" id="KW-0808">Transferase</keyword>
<evidence type="ECO:0000256" key="10">
    <source>
        <dbReference type="ARBA" id="ARBA00022989"/>
    </source>
</evidence>
<keyword evidence="16" id="KW-1185">Reference proteome</keyword>
<keyword evidence="6 13" id="KW-0812">Transmembrane</keyword>
<evidence type="ECO:0000256" key="5">
    <source>
        <dbReference type="ARBA" id="ARBA00022679"/>
    </source>
</evidence>
<dbReference type="EC" id="2.7.13.3" evidence="3"/>
<dbReference type="InterPro" id="IPR003594">
    <property type="entry name" value="HATPase_dom"/>
</dbReference>
<dbReference type="PANTHER" id="PTHR45569:SF1">
    <property type="entry name" value="SENSOR PROTEIN KDPD"/>
    <property type="match status" value="1"/>
</dbReference>
<dbReference type="SMART" id="SM00388">
    <property type="entry name" value="HisKA"/>
    <property type="match status" value="1"/>
</dbReference>
<dbReference type="PANTHER" id="PTHR45569">
    <property type="entry name" value="SENSOR PROTEIN KDPD"/>
    <property type="match status" value="1"/>
</dbReference>
<dbReference type="CDD" id="cd00075">
    <property type="entry name" value="HATPase"/>
    <property type="match status" value="1"/>
</dbReference>
<dbReference type="InterPro" id="IPR038318">
    <property type="entry name" value="KdpD_sf"/>
</dbReference>
<keyword evidence="9" id="KW-0067">ATP-binding</keyword>
<feature type="transmembrane region" description="Helical" evidence="13">
    <location>
        <begin position="35"/>
        <end position="51"/>
    </location>
</feature>
<feature type="transmembrane region" description="Helical" evidence="13">
    <location>
        <begin position="56"/>
        <end position="76"/>
    </location>
</feature>
<dbReference type="CDD" id="cd00082">
    <property type="entry name" value="HisKA"/>
    <property type="match status" value="1"/>
</dbReference>
<evidence type="ECO:0000256" key="8">
    <source>
        <dbReference type="ARBA" id="ARBA00022777"/>
    </source>
</evidence>
<evidence type="ECO:0000256" key="7">
    <source>
        <dbReference type="ARBA" id="ARBA00022741"/>
    </source>
</evidence>
<dbReference type="Pfam" id="PF13493">
    <property type="entry name" value="DUF4118"/>
    <property type="match status" value="1"/>
</dbReference>
<reference evidence="15" key="1">
    <citation type="submission" date="2022-05" db="EMBL/GenBank/DDBJ databases">
        <title>An RpoN-dependent PEP-CTERM gene is involved in floc formation of an Aquincola tertiaricarbonis strain.</title>
        <authorList>
            <person name="Qiu D."/>
            <person name="Xia M."/>
        </authorList>
    </citation>
    <scope>NUCLEOTIDE SEQUENCE</scope>
    <source>
        <strain evidence="15">RN12</strain>
    </source>
</reference>
<feature type="transmembrane region" description="Helical" evidence="13">
    <location>
        <begin position="12"/>
        <end position="29"/>
    </location>
</feature>
<dbReference type="InterPro" id="IPR003661">
    <property type="entry name" value="HisK_dim/P_dom"/>
</dbReference>
<evidence type="ECO:0000256" key="6">
    <source>
        <dbReference type="ARBA" id="ARBA00022692"/>
    </source>
</evidence>
<evidence type="ECO:0000259" key="14">
    <source>
        <dbReference type="PROSITE" id="PS50109"/>
    </source>
</evidence>
<dbReference type="SUPFAM" id="SSF55874">
    <property type="entry name" value="ATPase domain of HSP90 chaperone/DNA topoisomerase II/histidine kinase"/>
    <property type="match status" value="1"/>
</dbReference>
<keyword evidence="7" id="KW-0547">Nucleotide-binding</keyword>
<keyword evidence="4" id="KW-0597">Phosphoprotein</keyword>
<dbReference type="PROSITE" id="PS50109">
    <property type="entry name" value="HIS_KIN"/>
    <property type="match status" value="1"/>
</dbReference>
<proteinExistence type="predicted"/>
<dbReference type="Pfam" id="PF00512">
    <property type="entry name" value="HisKA"/>
    <property type="match status" value="1"/>
</dbReference>
<dbReference type="InterPro" id="IPR036097">
    <property type="entry name" value="HisK_dim/P_sf"/>
</dbReference>
<name>A0ABY4S1X8_AQUTE</name>
<keyword evidence="8" id="KW-0418">Kinase</keyword>
<keyword evidence="10 13" id="KW-1133">Transmembrane helix</keyword>
<evidence type="ECO:0000256" key="11">
    <source>
        <dbReference type="ARBA" id="ARBA00023012"/>
    </source>
</evidence>
<evidence type="ECO:0000313" key="16">
    <source>
        <dbReference type="Proteomes" id="UP001056201"/>
    </source>
</evidence>
<comment type="subcellular location">
    <subcellularLocation>
        <location evidence="2">Membrane</location>
        <topology evidence="2">Multi-pass membrane protein</topology>
    </subcellularLocation>
</comment>
<evidence type="ECO:0000256" key="2">
    <source>
        <dbReference type="ARBA" id="ARBA00004141"/>
    </source>
</evidence>
<evidence type="ECO:0000256" key="13">
    <source>
        <dbReference type="SAM" id="Phobius"/>
    </source>
</evidence>
<accession>A0ABY4S1X8</accession>
<evidence type="ECO:0000256" key="12">
    <source>
        <dbReference type="ARBA" id="ARBA00023136"/>
    </source>
</evidence>
<dbReference type="Proteomes" id="UP001056201">
    <property type="component" value="Chromosome 1"/>
</dbReference>